<feature type="chain" id="PRO_5045998972" description="Lipoprotein" evidence="1">
    <location>
        <begin position="23"/>
        <end position="133"/>
    </location>
</feature>
<reference evidence="2 3" key="1">
    <citation type="submission" date="2023-07" db="EMBL/GenBank/DDBJ databases">
        <title>Genomic Encyclopedia of Type Strains, Phase IV (KMG-IV): sequencing the most valuable type-strain genomes for metagenomic binning, comparative biology and taxonomic classification.</title>
        <authorList>
            <person name="Goeker M."/>
        </authorList>
    </citation>
    <scope>NUCLEOTIDE SEQUENCE [LARGE SCALE GENOMIC DNA]</scope>
    <source>
        <strain evidence="2 3">NIO-1023</strain>
    </source>
</reference>
<dbReference type="RefSeq" id="WP_307469767.1">
    <property type="nucleotide sequence ID" value="NZ_JAURUR010000030.1"/>
</dbReference>
<gene>
    <name evidence="2" type="ORF">QO006_003942</name>
</gene>
<organism evidence="2 3">
    <name type="scientific">Deinococcus enclensis</name>
    <dbReference type="NCBI Taxonomy" id="1049582"/>
    <lineage>
        <taxon>Bacteria</taxon>
        <taxon>Thermotogati</taxon>
        <taxon>Deinococcota</taxon>
        <taxon>Deinococci</taxon>
        <taxon>Deinococcales</taxon>
        <taxon>Deinococcaceae</taxon>
        <taxon>Deinococcus</taxon>
    </lineage>
</organism>
<evidence type="ECO:0000313" key="2">
    <source>
        <dbReference type="EMBL" id="MDP9766475.1"/>
    </source>
</evidence>
<sequence>MKRLLILAAVLLSACAPVAQLAQPGEKATLTRDGQSLLLTNPAPDALTGDPGRAGDGPALTVNGTADLALDETARAWCQPVTVATGRRYACNLPTVPAGQRQRVTWTAGQVTDAAVLGYRPGLGPRPVLIWLE</sequence>
<keyword evidence="3" id="KW-1185">Reference proteome</keyword>
<comment type="caution">
    <text evidence="2">The sequence shown here is derived from an EMBL/GenBank/DDBJ whole genome shotgun (WGS) entry which is preliminary data.</text>
</comment>
<dbReference type="EMBL" id="JAURUR010000030">
    <property type="protein sequence ID" value="MDP9766475.1"/>
    <property type="molecule type" value="Genomic_DNA"/>
</dbReference>
<name>A0ABT9MIP8_9DEIO</name>
<dbReference type="Proteomes" id="UP001232163">
    <property type="component" value="Unassembled WGS sequence"/>
</dbReference>
<evidence type="ECO:0000313" key="3">
    <source>
        <dbReference type="Proteomes" id="UP001232163"/>
    </source>
</evidence>
<evidence type="ECO:0008006" key="4">
    <source>
        <dbReference type="Google" id="ProtNLM"/>
    </source>
</evidence>
<accession>A0ABT9MIP8</accession>
<keyword evidence="1" id="KW-0732">Signal</keyword>
<proteinExistence type="predicted"/>
<protein>
    <recommendedName>
        <fullName evidence="4">Lipoprotein</fullName>
    </recommendedName>
</protein>
<evidence type="ECO:0000256" key="1">
    <source>
        <dbReference type="SAM" id="SignalP"/>
    </source>
</evidence>
<feature type="signal peptide" evidence="1">
    <location>
        <begin position="1"/>
        <end position="22"/>
    </location>
</feature>
<dbReference type="PROSITE" id="PS51257">
    <property type="entry name" value="PROKAR_LIPOPROTEIN"/>
    <property type="match status" value="1"/>
</dbReference>